<dbReference type="InterPro" id="IPR011044">
    <property type="entry name" value="Quino_amine_DH_bsu"/>
</dbReference>
<feature type="compositionally biased region" description="Basic residues" evidence="4">
    <location>
        <begin position="759"/>
        <end position="771"/>
    </location>
</feature>
<dbReference type="InterPro" id="IPR015943">
    <property type="entry name" value="WD40/YVTN_repeat-like_dom_sf"/>
</dbReference>
<gene>
    <name evidence="5" type="ORF">J5N97_028049</name>
</gene>
<protein>
    <recommendedName>
        <fullName evidence="7">Transducin/WD40 repeat-like superfamily protein</fullName>
    </recommendedName>
</protein>
<keyword evidence="6" id="KW-1185">Reference proteome</keyword>
<dbReference type="InterPro" id="IPR036322">
    <property type="entry name" value="WD40_repeat_dom_sf"/>
</dbReference>
<dbReference type="SMART" id="SM00320">
    <property type="entry name" value="WD40"/>
    <property type="match status" value="4"/>
</dbReference>
<dbReference type="PANTHER" id="PTHR44099:SF4">
    <property type="entry name" value="RABCONNECTIN-3B, ISOFORM A"/>
    <property type="match status" value="1"/>
</dbReference>
<dbReference type="EMBL" id="JAGGNH010000009">
    <property type="protein sequence ID" value="KAJ0962927.1"/>
    <property type="molecule type" value="Genomic_DNA"/>
</dbReference>
<feature type="repeat" description="WD" evidence="3">
    <location>
        <begin position="510"/>
        <end position="555"/>
    </location>
</feature>
<dbReference type="Gene3D" id="2.130.10.10">
    <property type="entry name" value="YVTN repeat-like/Quinoprotein amine dehydrogenase"/>
    <property type="match status" value="3"/>
</dbReference>
<proteinExistence type="predicted"/>
<sequence>MKCSSIACLWPPSPPTHQATVAVALGSPSAFYTGGADGSLVWWLLSNPSPEIRPIALLCGHTAPIVSLIPCDSYAEPSLVSACSDGVLCVWSRISGRCRRRRRLPPWAGAPASLSRLPSSPGHLCVTCVSHDSIAVLVFDSHGLNVVQTVFHGSLSISRPVKSVVVEDGGKDLTVILVDGQGRSQLLPLSKDSDPGGEPSNSMPRSSSLSSSDIVNYSSGDGSSEGVEAVAVEAHGEFLAVIFRARCEFRSVKSGVFIGEISSEEKDLIGGMFLECGGSETQGLSGDNVRRLAIWSANGAAMVYRIYSSGISDPPLKFELECEIPAMADWSSETVLIRFCQLDHSLVRLESFCISVGESLLWKPHVTMWSVSEFESQSDGSSGNNLSRKLGEGGFPGDPLWSFSSLSLNEDEKGVEEGLQHSTTSGSNSFNAVSGQLGYTSGNVLKGRIVSSSMVLSKDFYAPQCPHAVVYGFYNGEIEVVRFLKVVPETDSDVGSPRYFFDQTLCEQIFAGHTAAVLCLATHQMIASSENPSLNRLLISGSLDCTVRVWDLDSGCLLWVLHHHIAPVKEIILPPSLTDRPWNDCFLTVGEDGCVALVSLQTLRVERMFPGHPSCPSIVVWDSRRGYIACLCRNTPASSDATSILYLWDLKTGACDRIIRGTASRSMFDYFCSRVSENTATGSIFGGTTSASSLLPLYEDASFAQSHVRKTEKVIALRRNVDFSELGNSPAQRSKGKAPLSATHDTGHELAGNTSARQGRSHQLHQNRKHPIRSSCPFPGIACLKFDLLSLMIPQYLQNKDNQVNYNVSDHETKEPTLLHGSLRDNSDVQGIETQFSKESLEICLLKLSLCFLHLWGIDHELDKLLMDEMNICKPEGFYVSSGIIGDRDALTLMLPGLQATLELWKSSSEFCAMRSLTIVSIAQRMISLSHSTSAANSALAAFYTRNFAEKVPDIKPPSLQLLASFWQDPSEHVRMAARSLFHCAAPRAIPHPLCREKNVLTDASAGHIPSVEAMEFSRTDVSLSRNTMDSNTPIEGLETDKFKSSIIAWLESFEVQDWISCIGGTTQDAMASHIIVASALAVWYPSIVKDELAKLVVNQLIKLVMSTNDWYSSTAAELLAEGMESTWKACIGADITHLVEDIFFQIECLSGAPASGSIQNPTVAVNVREALVGILLPSLAMADVQGFLNVIEGQIWATSSDSPVHLVSLKTLIRIIRGSPKALVPYLDKAINYVLQTMDRGNSVMRKTCLNSAMVTLREFARVFPMIALNETSTRLAVGDAIADIHNATIKVYDLDSVTQIKVLDASGPLGLPSLLGSSETKMTTAITALSFSPDGEGLVAFSENGLMIRWWSLGSAWWEKLSRSVVPVQCTKLIFVPPEGLSPNSSRSSIMASITGHTRVNSQEKMREVDDADSLKLLLHNLDLSYRLQWIEARKLKPEGDYTTFVKHKLALNLLLHIARVLRTPVIASSPTTKHTTNTLC</sequence>
<dbReference type="InterPro" id="IPR049916">
    <property type="entry name" value="WDR72-like"/>
</dbReference>
<dbReference type="OrthoDB" id="338622at2759"/>
<name>A0A9D5H4E9_9LILI</name>
<reference evidence="5" key="2">
    <citation type="journal article" date="2022" name="Hortic Res">
        <title>The genome of Dioscorea zingiberensis sheds light on the biosynthesis, origin and evolution of the medicinally important diosgenin saponins.</title>
        <authorList>
            <person name="Li Y."/>
            <person name="Tan C."/>
            <person name="Li Z."/>
            <person name="Guo J."/>
            <person name="Li S."/>
            <person name="Chen X."/>
            <person name="Wang C."/>
            <person name="Dai X."/>
            <person name="Yang H."/>
            <person name="Song W."/>
            <person name="Hou L."/>
            <person name="Xu J."/>
            <person name="Tong Z."/>
            <person name="Xu A."/>
            <person name="Yuan X."/>
            <person name="Wang W."/>
            <person name="Yang Q."/>
            <person name="Chen L."/>
            <person name="Sun Z."/>
            <person name="Wang K."/>
            <person name="Pan B."/>
            <person name="Chen J."/>
            <person name="Bao Y."/>
            <person name="Liu F."/>
            <person name="Qi X."/>
            <person name="Gang D.R."/>
            <person name="Wen J."/>
            <person name="Li J."/>
        </authorList>
    </citation>
    <scope>NUCLEOTIDE SEQUENCE</scope>
    <source>
        <strain evidence="5">Dzin_1.0</strain>
    </source>
</reference>
<evidence type="ECO:0000256" key="1">
    <source>
        <dbReference type="ARBA" id="ARBA00022574"/>
    </source>
</evidence>
<dbReference type="SUPFAM" id="SSF48371">
    <property type="entry name" value="ARM repeat"/>
    <property type="match status" value="1"/>
</dbReference>
<dbReference type="InterPro" id="IPR011047">
    <property type="entry name" value="Quinoprotein_ADH-like_sf"/>
</dbReference>
<evidence type="ECO:0000256" key="4">
    <source>
        <dbReference type="SAM" id="MobiDB-lite"/>
    </source>
</evidence>
<dbReference type="SUPFAM" id="SSF50969">
    <property type="entry name" value="YVTN repeat-like/Quinoprotein amine dehydrogenase"/>
    <property type="match status" value="1"/>
</dbReference>
<evidence type="ECO:0000313" key="5">
    <source>
        <dbReference type="EMBL" id="KAJ0962927.1"/>
    </source>
</evidence>
<evidence type="ECO:0000256" key="3">
    <source>
        <dbReference type="PROSITE-ProRule" id="PRU00221"/>
    </source>
</evidence>
<dbReference type="InterPro" id="IPR019775">
    <property type="entry name" value="WD40_repeat_CS"/>
</dbReference>
<organism evidence="5 6">
    <name type="scientific">Dioscorea zingiberensis</name>
    <dbReference type="NCBI Taxonomy" id="325984"/>
    <lineage>
        <taxon>Eukaryota</taxon>
        <taxon>Viridiplantae</taxon>
        <taxon>Streptophyta</taxon>
        <taxon>Embryophyta</taxon>
        <taxon>Tracheophyta</taxon>
        <taxon>Spermatophyta</taxon>
        <taxon>Magnoliopsida</taxon>
        <taxon>Liliopsida</taxon>
        <taxon>Dioscoreales</taxon>
        <taxon>Dioscoreaceae</taxon>
        <taxon>Dioscorea</taxon>
    </lineage>
</organism>
<dbReference type="PROSITE" id="PS00678">
    <property type="entry name" value="WD_REPEATS_1"/>
    <property type="match status" value="1"/>
</dbReference>
<dbReference type="Pfam" id="PF00400">
    <property type="entry name" value="WD40"/>
    <property type="match status" value="2"/>
</dbReference>
<dbReference type="PROSITE" id="PS50082">
    <property type="entry name" value="WD_REPEATS_2"/>
    <property type="match status" value="1"/>
</dbReference>
<dbReference type="SUPFAM" id="SSF50998">
    <property type="entry name" value="Quinoprotein alcohol dehydrogenase-like"/>
    <property type="match status" value="1"/>
</dbReference>
<feature type="region of interest" description="Disordered" evidence="4">
    <location>
        <begin position="726"/>
        <end position="771"/>
    </location>
</feature>
<evidence type="ECO:0000256" key="2">
    <source>
        <dbReference type="ARBA" id="ARBA00022737"/>
    </source>
</evidence>
<dbReference type="InterPro" id="IPR016024">
    <property type="entry name" value="ARM-type_fold"/>
</dbReference>
<feature type="compositionally biased region" description="Low complexity" evidence="4">
    <location>
        <begin position="200"/>
        <end position="219"/>
    </location>
</feature>
<evidence type="ECO:0008006" key="7">
    <source>
        <dbReference type="Google" id="ProtNLM"/>
    </source>
</evidence>
<dbReference type="Proteomes" id="UP001085076">
    <property type="component" value="Miscellaneous, Linkage group lg09"/>
</dbReference>
<dbReference type="SUPFAM" id="SSF50978">
    <property type="entry name" value="WD40 repeat-like"/>
    <property type="match status" value="1"/>
</dbReference>
<comment type="caution">
    <text evidence="5">The sequence shown here is derived from an EMBL/GenBank/DDBJ whole genome shotgun (WGS) entry which is preliminary data.</text>
</comment>
<dbReference type="InterPro" id="IPR001680">
    <property type="entry name" value="WD40_rpt"/>
</dbReference>
<keyword evidence="1 3" id="KW-0853">WD repeat</keyword>
<evidence type="ECO:0000313" key="6">
    <source>
        <dbReference type="Proteomes" id="UP001085076"/>
    </source>
</evidence>
<accession>A0A9D5H4E9</accession>
<reference evidence="5" key="1">
    <citation type="submission" date="2021-03" db="EMBL/GenBank/DDBJ databases">
        <authorList>
            <person name="Li Z."/>
            <person name="Yang C."/>
        </authorList>
    </citation>
    <scope>NUCLEOTIDE SEQUENCE</scope>
    <source>
        <strain evidence="5">Dzin_1.0</strain>
        <tissue evidence="5">Leaf</tissue>
    </source>
</reference>
<dbReference type="PANTHER" id="PTHR44099">
    <property type="entry name" value="RABCONNECTIN-3B, ISOFORM A"/>
    <property type="match status" value="1"/>
</dbReference>
<dbReference type="GO" id="GO:0005737">
    <property type="term" value="C:cytoplasm"/>
    <property type="evidence" value="ECO:0007669"/>
    <property type="project" value="TreeGrafter"/>
</dbReference>
<keyword evidence="2" id="KW-0677">Repeat</keyword>
<feature type="region of interest" description="Disordered" evidence="4">
    <location>
        <begin position="186"/>
        <end position="220"/>
    </location>
</feature>